<dbReference type="Pfam" id="PF00302">
    <property type="entry name" value="CAT"/>
    <property type="match status" value="1"/>
</dbReference>
<keyword evidence="1" id="KW-0808">Transferase</keyword>
<dbReference type="NCBIfam" id="NF040638">
    <property type="entry name" value="CatA_like_3"/>
    <property type="match status" value="1"/>
</dbReference>
<sequence>MTIPEKNNLPRNAGMHEVDLDKYYRKHIYKHFTKDVKCSVSMTAKVDVTDLVEYSKVHGTKFHINFMYLLAKVFNSREDYRLQYLWQEEKLIAYDKINLSHYVFHEDTETFSIAHTEYNDAYKAFYGQCEKDIAMAKETKDYGLDEENYPNYFDASYVSWLSYDALNIELPDGYLYFLPIVNWGRYEEDFRGRLQLPLTVRLNHATADGYLLANIYLQLAKEIKRFVEV</sequence>
<dbReference type="PANTHER" id="PTHR38474:SF2">
    <property type="entry name" value="CHLORAMPHENICOL ACETYLTRANSFERASE"/>
    <property type="match status" value="1"/>
</dbReference>
<dbReference type="PANTHER" id="PTHR38474">
    <property type="entry name" value="SLR0299 PROTEIN"/>
    <property type="match status" value="1"/>
</dbReference>
<accession>A0A644UBP1</accession>
<dbReference type="Gene3D" id="3.30.559.10">
    <property type="entry name" value="Chloramphenicol acetyltransferase-like domain"/>
    <property type="match status" value="1"/>
</dbReference>
<reference evidence="1" key="1">
    <citation type="submission" date="2019-08" db="EMBL/GenBank/DDBJ databases">
        <authorList>
            <person name="Kucharzyk K."/>
            <person name="Murdoch R.W."/>
            <person name="Higgins S."/>
            <person name="Loffler F."/>
        </authorList>
    </citation>
    <scope>NUCLEOTIDE SEQUENCE</scope>
</reference>
<dbReference type="AlphaFoldDB" id="A0A644UBP1"/>
<dbReference type="InterPro" id="IPR023213">
    <property type="entry name" value="CAT-like_dom_sf"/>
</dbReference>
<proteinExistence type="predicted"/>
<comment type="caution">
    <text evidence="1">The sequence shown here is derived from an EMBL/GenBank/DDBJ whole genome shotgun (WGS) entry which is preliminary data.</text>
</comment>
<keyword evidence="1" id="KW-0012">Acyltransferase</keyword>
<dbReference type="SUPFAM" id="SSF52777">
    <property type="entry name" value="CoA-dependent acyltransferases"/>
    <property type="match status" value="1"/>
</dbReference>
<dbReference type="EC" id="2.3.1.28" evidence="1"/>
<evidence type="ECO:0000313" key="1">
    <source>
        <dbReference type="EMBL" id="MPL76403.1"/>
    </source>
</evidence>
<organism evidence="1">
    <name type="scientific">bioreactor metagenome</name>
    <dbReference type="NCBI Taxonomy" id="1076179"/>
    <lineage>
        <taxon>unclassified sequences</taxon>
        <taxon>metagenomes</taxon>
        <taxon>ecological metagenomes</taxon>
    </lineage>
</organism>
<gene>
    <name evidence="1" type="primary">cat_3</name>
    <name evidence="1" type="ORF">SDC9_22248</name>
</gene>
<protein>
    <submittedName>
        <fullName evidence="1">Chloramphenicol acetyltransferase</fullName>
        <ecNumber evidence="1">2.3.1.28</ecNumber>
    </submittedName>
</protein>
<dbReference type="GO" id="GO:0008811">
    <property type="term" value="F:chloramphenicol O-acetyltransferase activity"/>
    <property type="evidence" value="ECO:0007669"/>
    <property type="project" value="UniProtKB-EC"/>
</dbReference>
<dbReference type="SMART" id="SM01059">
    <property type="entry name" value="CAT"/>
    <property type="match status" value="1"/>
</dbReference>
<dbReference type="EMBL" id="VSSQ01000097">
    <property type="protein sequence ID" value="MPL76403.1"/>
    <property type="molecule type" value="Genomic_DNA"/>
</dbReference>
<name>A0A644UBP1_9ZZZZ</name>
<dbReference type="InterPro" id="IPR001707">
    <property type="entry name" value="Cmp_AcTrfase"/>
</dbReference>